<dbReference type="SUPFAM" id="SSF55874">
    <property type="entry name" value="ATPase domain of HSP90 chaperone/DNA topoisomerase II/histidine kinase"/>
    <property type="match status" value="1"/>
</dbReference>
<dbReference type="EC" id="2.7.13.3" evidence="2"/>
<sequence>MTNEPSPSAPLKPDLATFLFARREAILNEWRTNCERDSSLQTVSALSREEFNDMVPTLLNILGQRLRGERIDLDPVQTANEHGLHRWQKGYALRELLQEIGHLFSGISDELGAYAKLYPDANALLLMQAHREVMGLYEDTIVGSAARYDELERTAAASRATTLQLALDQLNELVRQRYDMLRTSSHDLRSSVGLVQGAAFMLDLDTISAEDRSRLMDTLNRNLANLEKMLQSLMSLARLEAGQDVAEVSEFDVAKLVRELAESTQPLADQQELTLLTSGPEQLIVESDSGKVHRIVQNLLVNALTYTASGVVSVSWAIEDDHRWMVSVQDTGPGLPDNGLGTLVGALRPTQDSTSVFDSRVPAEEPISGAPGPPRKPNAIRPNGEGVGLHIVKRLCELLEASIDIETGPGKGTLIRIRFPRFFRR</sequence>
<dbReference type="SMART" id="SM00388">
    <property type="entry name" value="HisKA"/>
    <property type="match status" value="1"/>
</dbReference>
<dbReference type="CDD" id="cd00075">
    <property type="entry name" value="HATPase"/>
    <property type="match status" value="1"/>
</dbReference>
<reference evidence="10 11" key="1">
    <citation type="submission" date="2022-04" db="EMBL/GenBank/DDBJ databases">
        <title>Spirosoma sp. strain RP8 genome sequencing and assembly.</title>
        <authorList>
            <person name="Jung Y."/>
        </authorList>
    </citation>
    <scope>NUCLEOTIDE SEQUENCE [LARGE SCALE GENOMIC DNA]</scope>
    <source>
        <strain evidence="10 11">RP8</strain>
    </source>
</reference>
<dbReference type="RefSeq" id="WP_248477594.1">
    <property type="nucleotide sequence ID" value="NZ_JALPRF010000002.1"/>
</dbReference>
<keyword evidence="4" id="KW-0808">Transferase</keyword>
<dbReference type="SMART" id="SM00387">
    <property type="entry name" value="HATPase_c"/>
    <property type="match status" value="1"/>
</dbReference>
<name>A0ABT0HLF8_9BACT</name>
<organism evidence="10 11">
    <name type="scientific">Spirosoma liriopis</name>
    <dbReference type="NCBI Taxonomy" id="2937440"/>
    <lineage>
        <taxon>Bacteria</taxon>
        <taxon>Pseudomonadati</taxon>
        <taxon>Bacteroidota</taxon>
        <taxon>Cytophagia</taxon>
        <taxon>Cytophagales</taxon>
        <taxon>Cytophagaceae</taxon>
        <taxon>Spirosoma</taxon>
    </lineage>
</organism>
<dbReference type="Gene3D" id="3.30.565.10">
    <property type="entry name" value="Histidine kinase-like ATPase, C-terminal domain"/>
    <property type="match status" value="1"/>
</dbReference>
<evidence type="ECO:0000256" key="2">
    <source>
        <dbReference type="ARBA" id="ARBA00012438"/>
    </source>
</evidence>
<proteinExistence type="predicted"/>
<dbReference type="PANTHER" id="PTHR43711">
    <property type="entry name" value="TWO-COMPONENT HISTIDINE KINASE"/>
    <property type="match status" value="1"/>
</dbReference>
<evidence type="ECO:0000259" key="9">
    <source>
        <dbReference type="PROSITE" id="PS50109"/>
    </source>
</evidence>
<dbReference type="Proteomes" id="UP001202180">
    <property type="component" value="Unassembled WGS sequence"/>
</dbReference>
<keyword evidence="7" id="KW-0175">Coiled coil</keyword>
<comment type="caution">
    <text evidence="10">The sequence shown here is derived from an EMBL/GenBank/DDBJ whole genome shotgun (WGS) entry which is preliminary data.</text>
</comment>
<dbReference type="Pfam" id="PF02518">
    <property type="entry name" value="HATPase_c"/>
    <property type="match status" value="1"/>
</dbReference>
<dbReference type="SUPFAM" id="SSF47384">
    <property type="entry name" value="Homodimeric domain of signal transducing histidine kinase"/>
    <property type="match status" value="1"/>
</dbReference>
<feature type="coiled-coil region" evidence="7">
    <location>
        <begin position="209"/>
        <end position="236"/>
    </location>
</feature>
<feature type="domain" description="Histidine kinase" evidence="9">
    <location>
        <begin position="183"/>
        <end position="423"/>
    </location>
</feature>
<gene>
    <name evidence="10" type="ORF">M0L20_14165</name>
</gene>
<comment type="catalytic activity">
    <reaction evidence="1">
        <text>ATP + protein L-histidine = ADP + protein N-phospho-L-histidine.</text>
        <dbReference type="EC" id="2.7.13.3"/>
    </reaction>
</comment>
<keyword evidence="5 10" id="KW-0418">Kinase</keyword>
<dbReference type="PRINTS" id="PR00344">
    <property type="entry name" value="BCTRLSENSOR"/>
</dbReference>
<evidence type="ECO:0000256" key="1">
    <source>
        <dbReference type="ARBA" id="ARBA00000085"/>
    </source>
</evidence>
<dbReference type="InterPro" id="IPR003661">
    <property type="entry name" value="HisK_dim/P_dom"/>
</dbReference>
<evidence type="ECO:0000256" key="4">
    <source>
        <dbReference type="ARBA" id="ARBA00022679"/>
    </source>
</evidence>
<dbReference type="InterPro" id="IPR036890">
    <property type="entry name" value="HATPase_C_sf"/>
</dbReference>
<evidence type="ECO:0000313" key="11">
    <source>
        <dbReference type="Proteomes" id="UP001202180"/>
    </source>
</evidence>
<dbReference type="GO" id="GO:0016301">
    <property type="term" value="F:kinase activity"/>
    <property type="evidence" value="ECO:0007669"/>
    <property type="project" value="UniProtKB-KW"/>
</dbReference>
<dbReference type="InterPro" id="IPR003594">
    <property type="entry name" value="HATPase_dom"/>
</dbReference>
<dbReference type="InterPro" id="IPR004358">
    <property type="entry name" value="Sig_transdc_His_kin-like_C"/>
</dbReference>
<evidence type="ECO:0000256" key="3">
    <source>
        <dbReference type="ARBA" id="ARBA00022553"/>
    </source>
</evidence>
<dbReference type="InterPro" id="IPR050736">
    <property type="entry name" value="Sensor_HK_Regulatory"/>
</dbReference>
<evidence type="ECO:0000256" key="7">
    <source>
        <dbReference type="SAM" id="Coils"/>
    </source>
</evidence>
<accession>A0ABT0HLF8</accession>
<evidence type="ECO:0000256" key="5">
    <source>
        <dbReference type="ARBA" id="ARBA00022777"/>
    </source>
</evidence>
<protein>
    <recommendedName>
        <fullName evidence="2">histidine kinase</fullName>
        <ecNumber evidence="2">2.7.13.3</ecNumber>
    </recommendedName>
</protein>
<evidence type="ECO:0000313" key="10">
    <source>
        <dbReference type="EMBL" id="MCK8493009.1"/>
    </source>
</evidence>
<dbReference type="PROSITE" id="PS50109">
    <property type="entry name" value="HIS_KIN"/>
    <property type="match status" value="1"/>
</dbReference>
<dbReference type="InterPro" id="IPR036097">
    <property type="entry name" value="HisK_dim/P_sf"/>
</dbReference>
<dbReference type="PANTHER" id="PTHR43711:SF28">
    <property type="entry name" value="SENSOR HISTIDINE KINASE YXDK"/>
    <property type="match status" value="1"/>
</dbReference>
<dbReference type="Gene3D" id="1.10.287.130">
    <property type="match status" value="1"/>
</dbReference>
<keyword evidence="6" id="KW-0902">Two-component regulatory system</keyword>
<feature type="region of interest" description="Disordered" evidence="8">
    <location>
        <begin position="362"/>
        <end position="382"/>
    </location>
</feature>
<dbReference type="CDD" id="cd00082">
    <property type="entry name" value="HisKA"/>
    <property type="match status" value="1"/>
</dbReference>
<evidence type="ECO:0000256" key="8">
    <source>
        <dbReference type="SAM" id="MobiDB-lite"/>
    </source>
</evidence>
<dbReference type="InterPro" id="IPR005467">
    <property type="entry name" value="His_kinase_dom"/>
</dbReference>
<keyword evidence="3" id="KW-0597">Phosphoprotein</keyword>
<dbReference type="EMBL" id="JALPRF010000002">
    <property type="protein sequence ID" value="MCK8493009.1"/>
    <property type="molecule type" value="Genomic_DNA"/>
</dbReference>
<keyword evidence="11" id="KW-1185">Reference proteome</keyword>
<evidence type="ECO:0000256" key="6">
    <source>
        <dbReference type="ARBA" id="ARBA00023012"/>
    </source>
</evidence>